<feature type="transmembrane region" description="Helical" evidence="9">
    <location>
        <begin position="38"/>
        <end position="57"/>
    </location>
</feature>
<evidence type="ECO:0000256" key="1">
    <source>
        <dbReference type="ARBA" id="ARBA00004141"/>
    </source>
</evidence>
<comment type="caution">
    <text evidence="10">The sequence shown here is derived from an EMBL/GenBank/DDBJ whole genome shotgun (WGS) entry which is preliminary data.</text>
</comment>
<accession>A0A0M0J9W2</accession>
<evidence type="ECO:0000256" key="8">
    <source>
        <dbReference type="ARBA" id="ARBA00023136"/>
    </source>
</evidence>
<evidence type="ECO:0000256" key="9">
    <source>
        <dbReference type="SAM" id="Phobius"/>
    </source>
</evidence>
<dbReference type="EMBL" id="JWZX01003206">
    <property type="protein sequence ID" value="KOO23280.1"/>
    <property type="molecule type" value="Genomic_DNA"/>
</dbReference>
<keyword evidence="6 9" id="KW-1133">Transmembrane helix</keyword>
<evidence type="ECO:0000256" key="2">
    <source>
        <dbReference type="ARBA" id="ARBA00008328"/>
    </source>
</evidence>
<dbReference type="AlphaFoldDB" id="A0A0M0J9W2"/>
<name>A0A0M0J9W2_9EUKA</name>
<comment type="subcellular location">
    <subcellularLocation>
        <location evidence="1">Membrane</location>
        <topology evidence="1">Multi-pass membrane protein</topology>
    </subcellularLocation>
</comment>
<keyword evidence="7" id="KW-0406">Ion transport</keyword>
<evidence type="ECO:0000256" key="7">
    <source>
        <dbReference type="ARBA" id="ARBA00023065"/>
    </source>
</evidence>
<evidence type="ECO:0000256" key="5">
    <source>
        <dbReference type="ARBA" id="ARBA00022781"/>
    </source>
</evidence>
<keyword evidence="8 9" id="KW-0472">Membrane</keyword>
<dbReference type="GO" id="GO:0033179">
    <property type="term" value="C:proton-transporting V-type ATPase, V0 domain"/>
    <property type="evidence" value="ECO:0007669"/>
    <property type="project" value="InterPro"/>
</dbReference>
<dbReference type="InterPro" id="IPR008389">
    <property type="entry name" value="ATPase_V0-cplx_e1/e2_su"/>
</dbReference>
<dbReference type="Proteomes" id="UP000037460">
    <property type="component" value="Unassembled WGS sequence"/>
</dbReference>
<keyword evidence="5" id="KW-0375">Hydrogen ion transport</keyword>
<dbReference type="Pfam" id="PF05493">
    <property type="entry name" value="ATP_synt_H"/>
    <property type="match status" value="1"/>
</dbReference>
<comment type="similarity">
    <text evidence="2">Belongs to the V-ATPase e1/e2 subunit family.</text>
</comment>
<evidence type="ECO:0000256" key="4">
    <source>
        <dbReference type="ARBA" id="ARBA00022692"/>
    </source>
</evidence>
<gene>
    <name evidence="10" type="ORF">Ctob_011027</name>
</gene>
<dbReference type="GO" id="GO:0046961">
    <property type="term" value="F:proton-transporting ATPase activity, rotational mechanism"/>
    <property type="evidence" value="ECO:0007669"/>
    <property type="project" value="InterPro"/>
</dbReference>
<keyword evidence="4 9" id="KW-0812">Transmembrane</keyword>
<dbReference type="OrthoDB" id="1508846at2759"/>
<proteinExistence type="inferred from homology"/>
<evidence type="ECO:0000256" key="3">
    <source>
        <dbReference type="ARBA" id="ARBA00022448"/>
    </source>
</evidence>
<keyword evidence="11" id="KW-1185">Reference proteome</keyword>
<keyword evidence="3" id="KW-0813">Transport</keyword>
<protein>
    <submittedName>
        <fullName evidence="10">Uncharacterized protein</fullName>
    </submittedName>
</protein>
<reference evidence="11" key="1">
    <citation type="journal article" date="2015" name="PLoS Genet.">
        <title>Genome Sequence and Transcriptome Analyses of Chrysochromulina tobin: Metabolic Tools for Enhanced Algal Fitness in the Prominent Order Prymnesiales (Haptophyceae).</title>
        <authorList>
            <person name="Hovde B.T."/>
            <person name="Deodato C.R."/>
            <person name="Hunsperger H.M."/>
            <person name="Ryken S.A."/>
            <person name="Yost W."/>
            <person name="Jha R.K."/>
            <person name="Patterson J."/>
            <person name="Monnat R.J. Jr."/>
            <person name="Barlow S.B."/>
            <person name="Starkenburg S.R."/>
            <person name="Cattolico R.A."/>
        </authorList>
    </citation>
    <scope>NUCLEOTIDE SEQUENCE</scope>
    <source>
        <strain evidence="11">CCMP291</strain>
    </source>
</reference>
<evidence type="ECO:0000256" key="6">
    <source>
        <dbReference type="ARBA" id="ARBA00022989"/>
    </source>
</evidence>
<evidence type="ECO:0000313" key="10">
    <source>
        <dbReference type="EMBL" id="KOO23280.1"/>
    </source>
</evidence>
<organism evidence="10 11">
    <name type="scientific">Chrysochromulina tobinii</name>
    <dbReference type="NCBI Taxonomy" id="1460289"/>
    <lineage>
        <taxon>Eukaryota</taxon>
        <taxon>Haptista</taxon>
        <taxon>Haptophyta</taxon>
        <taxon>Prymnesiophyceae</taxon>
        <taxon>Prymnesiales</taxon>
        <taxon>Chrysochromulinaceae</taxon>
        <taxon>Chrysochromulina</taxon>
    </lineage>
</organism>
<evidence type="ECO:0000313" key="11">
    <source>
        <dbReference type="Proteomes" id="UP000037460"/>
    </source>
</evidence>
<feature type="transmembrane region" description="Helical" evidence="9">
    <location>
        <begin position="6"/>
        <end position="26"/>
    </location>
</feature>
<sequence length="70" mass="7777">MSEAIMTGTLIYGSIGVGVTIISFFVPACKQDQSLSTLLIWLTVICCWLMWVITYMMQLNPLIAPIPLPE</sequence>